<dbReference type="InterPro" id="IPR023210">
    <property type="entry name" value="NADP_OxRdtase_dom"/>
</dbReference>
<dbReference type="PANTHER" id="PTHR43364:SF4">
    <property type="entry name" value="NAD(P)-LINKED OXIDOREDUCTASE SUPERFAMILY PROTEIN"/>
    <property type="match status" value="1"/>
</dbReference>
<dbReference type="RefSeq" id="WP_192755316.1">
    <property type="nucleotide sequence ID" value="NZ_BAABJL010000005.1"/>
</dbReference>
<dbReference type="InterPro" id="IPR050523">
    <property type="entry name" value="AKR_Detox_Biosynth"/>
</dbReference>
<protein>
    <submittedName>
        <fullName evidence="3">Aryl-alcohol dehydrogenase-like predicted oxidoreductase</fullName>
    </submittedName>
</protein>
<comment type="caution">
    <text evidence="3">The sequence shown here is derived from an EMBL/GenBank/DDBJ whole genome shotgun (WGS) entry which is preliminary data.</text>
</comment>
<sequence>MGKRRLGSTDIEITPIGLGCMQFAGPGMVEQFYRALDQPSVTPVVKSALEGGINWFDTAEMYGRGASERALTTALRESGASPGTVVVATKWAPILRTAASIGRTIDARISSLQGYPIDLHQIHMPYGSLSAIPRQVRAMTALCRAGQISSVGVSNFSARQMRTASALLRGQGLTLASNQVQISLLNRKIERNGVLETARQLGVTLIAYSPLSSGVLSGKFHEDPANVRSRPRVRRLVGGLSPRALARTAPLVDALRAIARAHGATASQIALSWLTTYYGETVVAIPGGTKPHHAQEAAAAMHLRLSERELAQLDELSRPAR</sequence>
<evidence type="ECO:0000256" key="1">
    <source>
        <dbReference type="ARBA" id="ARBA00023002"/>
    </source>
</evidence>
<dbReference type="InterPro" id="IPR020471">
    <property type="entry name" value="AKR"/>
</dbReference>
<feature type="domain" description="NADP-dependent oxidoreductase" evidence="2">
    <location>
        <begin position="15"/>
        <end position="317"/>
    </location>
</feature>
<keyword evidence="4" id="KW-1185">Reference proteome</keyword>
<evidence type="ECO:0000259" key="2">
    <source>
        <dbReference type="Pfam" id="PF00248"/>
    </source>
</evidence>
<dbReference type="PANTHER" id="PTHR43364">
    <property type="entry name" value="NADH-SPECIFIC METHYLGLYOXAL REDUCTASE-RELATED"/>
    <property type="match status" value="1"/>
</dbReference>
<evidence type="ECO:0000313" key="4">
    <source>
        <dbReference type="Proteomes" id="UP000638648"/>
    </source>
</evidence>
<keyword evidence="1" id="KW-0560">Oxidoreductase</keyword>
<name>A0A927RQH2_9ACTN</name>
<dbReference type="Pfam" id="PF00248">
    <property type="entry name" value="Aldo_ket_red"/>
    <property type="match status" value="1"/>
</dbReference>
<accession>A0A927RQH2</accession>
<dbReference type="SUPFAM" id="SSF51430">
    <property type="entry name" value="NAD(P)-linked oxidoreductase"/>
    <property type="match status" value="1"/>
</dbReference>
<organism evidence="3 4">
    <name type="scientific">Actinopolymorpha pittospori</name>
    <dbReference type="NCBI Taxonomy" id="648752"/>
    <lineage>
        <taxon>Bacteria</taxon>
        <taxon>Bacillati</taxon>
        <taxon>Actinomycetota</taxon>
        <taxon>Actinomycetes</taxon>
        <taxon>Propionibacteriales</taxon>
        <taxon>Actinopolymorphaceae</taxon>
        <taxon>Actinopolymorpha</taxon>
    </lineage>
</organism>
<dbReference type="PRINTS" id="PR00069">
    <property type="entry name" value="ALDKETRDTASE"/>
</dbReference>
<reference evidence="3" key="1">
    <citation type="submission" date="2020-10" db="EMBL/GenBank/DDBJ databases">
        <title>Sequencing the genomes of 1000 actinobacteria strains.</title>
        <authorList>
            <person name="Klenk H.-P."/>
        </authorList>
    </citation>
    <scope>NUCLEOTIDE SEQUENCE</scope>
    <source>
        <strain evidence="3">DSM 45354</strain>
    </source>
</reference>
<dbReference type="GO" id="GO:0005829">
    <property type="term" value="C:cytosol"/>
    <property type="evidence" value="ECO:0007669"/>
    <property type="project" value="TreeGrafter"/>
</dbReference>
<dbReference type="InterPro" id="IPR036812">
    <property type="entry name" value="NAD(P)_OxRdtase_dom_sf"/>
</dbReference>
<proteinExistence type="predicted"/>
<gene>
    <name evidence="3" type="ORF">HEB94_009076</name>
</gene>
<dbReference type="EMBL" id="JADBEM010000001">
    <property type="protein sequence ID" value="MBE1612228.1"/>
    <property type="molecule type" value="Genomic_DNA"/>
</dbReference>
<dbReference type="Gene3D" id="3.20.20.100">
    <property type="entry name" value="NADP-dependent oxidoreductase domain"/>
    <property type="match status" value="1"/>
</dbReference>
<dbReference type="GO" id="GO:0016491">
    <property type="term" value="F:oxidoreductase activity"/>
    <property type="evidence" value="ECO:0007669"/>
    <property type="project" value="UniProtKB-KW"/>
</dbReference>
<evidence type="ECO:0000313" key="3">
    <source>
        <dbReference type="EMBL" id="MBE1612228.1"/>
    </source>
</evidence>
<dbReference type="AlphaFoldDB" id="A0A927RQH2"/>
<dbReference type="Proteomes" id="UP000638648">
    <property type="component" value="Unassembled WGS sequence"/>
</dbReference>